<dbReference type="GeneID" id="2845401"/>
<accession>Q6L2A8</accession>
<name>Q6L2A8_PICTO</name>
<dbReference type="OrthoDB" id="30861at2157"/>
<dbReference type="PANTHER" id="PTHR34860">
    <property type="entry name" value="REPRESSOR-LIKE PROTEIN SSO7C3"/>
    <property type="match status" value="1"/>
</dbReference>
<dbReference type="Proteomes" id="UP000000438">
    <property type="component" value="Chromosome"/>
</dbReference>
<dbReference type="InParanoid" id="Q6L2A8"/>
<dbReference type="EMBL" id="AE017261">
    <property type="protein sequence ID" value="AAT42894.1"/>
    <property type="molecule type" value="Genomic_DNA"/>
</dbReference>
<dbReference type="InterPro" id="IPR037914">
    <property type="entry name" value="SpoVT-AbrB_sf"/>
</dbReference>
<dbReference type="eggNOG" id="arCOG00816">
    <property type="taxonomic scope" value="Archaea"/>
</dbReference>
<reference evidence="2 3" key="1">
    <citation type="journal article" date="2004" name="Proc. Natl. Acad. Sci. U.S.A.">
        <title>Genome sequence of Picrophilus torridus and its implications for life around pH 0.</title>
        <authorList>
            <person name="Futterer O."/>
            <person name="Angelov A."/>
            <person name="Liesegang H."/>
            <person name="Gottschalk G."/>
            <person name="Schleper C."/>
            <person name="Schepers B."/>
            <person name="Dock C."/>
            <person name="Antranikian G."/>
            <person name="Liebl W."/>
        </authorList>
    </citation>
    <scope>NUCLEOTIDE SEQUENCE [LARGE SCALE GENOMIC DNA]</scope>
    <source>
        <strain evidence="3">ATCC 700027 / DSM 9790 / JCM 10055 / NBRC 100828</strain>
    </source>
</reference>
<protein>
    <submittedName>
        <fullName evidence="2">Hypothetical transcriptional regulator</fullName>
    </submittedName>
</protein>
<dbReference type="Gene3D" id="2.10.260.10">
    <property type="match status" value="1"/>
</dbReference>
<dbReference type="InterPro" id="IPR052975">
    <property type="entry name" value="Repressor-like_regulatory"/>
</dbReference>
<feature type="domain" description="SpoVT-AbrB" evidence="1">
    <location>
        <begin position="3"/>
        <end position="48"/>
    </location>
</feature>
<dbReference type="HOGENOM" id="CLU_2550399_0_0_2"/>
<organism evidence="2 3">
    <name type="scientific">Picrophilus torridus (strain ATCC 700027 / DSM 9790 / JCM 10055 / NBRC 100828 / KAW 2/3)</name>
    <dbReference type="NCBI Taxonomy" id="1122961"/>
    <lineage>
        <taxon>Archaea</taxon>
        <taxon>Methanobacteriati</taxon>
        <taxon>Thermoplasmatota</taxon>
        <taxon>Thermoplasmata</taxon>
        <taxon>Thermoplasmatales</taxon>
        <taxon>Picrophilaceae</taxon>
        <taxon>Picrophilus</taxon>
    </lineage>
</organism>
<dbReference type="PANTHER" id="PTHR34860:SF6">
    <property type="entry name" value="REPRESSOR-LIKE PROTEIN SSO7C3"/>
    <property type="match status" value="1"/>
</dbReference>
<dbReference type="PaxDb" id="263820-PTO0309"/>
<gene>
    <name evidence="2" type="ordered locus">PTO0309</name>
</gene>
<dbReference type="GO" id="GO:0003677">
    <property type="term" value="F:DNA binding"/>
    <property type="evidence" value="ECO:0007669"/>
    <property type="project" value="InterPro"/>
</dbReference>
<sequence length="82" mass="9371">MFEEEMSVGPNGQVVIPVTLRKALKITPGSKVIFKLDGDRIIMEKPKTDSANIFREIAKNGRNVNEIKYDEYTGEIFKRNKL</sequence>
<proteinExistence type="predicted"/>
<dbReference type="NCBIfam" id="TIGR01439">
    <property type="entry name" value="lp_hng_hel_AbrB"/>
    <property type="match status" value="1"/>
</dbReference>
<dbReference type="Pfam" id="PF04014">
    <property type="entry name" value="MazE_antitoxin"/>
    <property type="match status" value="1"/>
</dbReference>
<dbReference type="PROSITE" id="PS51740">
    <property type="entry name" value="SPOVT_ABRB"/>
    <property type="match status" value="1"/>
</dbReference>
<dbReference type="RefSeq" id="WP_011177110.1">
    <property type="nucleotide sequence ID" value="NC_005877.1"/>
</dbReference>
<dbReference type="KEGG" id="pto:PTO0309"/>
<dbReference type="AlphaFoldDB" id="Q6L2A8"/>
<dbReference type="SMART" id="SM00966">
    <property type="entry name" value="SpoVT_AbrB"/>
    <property type="match status" value="1"/>
</dbReference>
<evidence type="ECO:0000313" key="3">
    <source>
        <dbReference type="Proteomes" id="UP000000438"/>
    </source>
</evidence>
<evidence type="ECO:0000313" key="2">
    <source>
        <dbReference type="EMBL" id="AAT42894.1"/>
    </source>
</evidence>
<evidence type="ECO:0000259" key="1">
    <source>
        <dbReference type="PROSITE" id="PS51740"/>
    </source>
</evidence>
<dbReference type="SUPFAM" id="SSF89447">
    <property type="entry name" value="AbrB/MazE/MraZ-like"/>
    <property type="match status" value="1"/>
</dbReference>
<dbReference type="InterPro" id="IPR007159">
    <property type="entry name" value="SpoVT-AbrB_dom"/>
</dbReference>